<evidence type="ECO:0000256" key="6">
    <source>
        <dbReference type="SAM" id="MobiDB-lite"/>
    </source>
</evidence>
<dbReference type="InterPro" id="IPR027417">
    <property type="entry name" value="P-loop_NTPase"/>
</dbReference>
<dbReference type="InterPro" id="IPR014813">
    <property type="entry name" value="Gnl3_N_dom"/>
</dbReference>
<dbReference type="InterPro" id="IPR006073">
    <property type="entry name" value="GTP-bd"/>
</dbReference>
<dbReference type="Pfam" id="PF01926">
    <property type="entry name" value="MMR_HSR1"/>
    <property type="match status" value="1"/>
</dbReference>
<organism evidence="8">
    <name type="scientific">Menopon gallinae</name>
    <name type="common">poultry shaft louse</name>
    <dbReference type="NCBI Taxonomy" id="328185"/>
    <lineage>
        <taxon>Eukaryota</taxon>
        <taxon>Metazoa</taxon>
        <taxon>Ecdysozoa</taxon>
        <taxon>Arthropoda</taxon>
        <taxon>Hexapoda</taxon>
        <taxon>Insecta</taxon>
        <taxon>Pterygota</taxon>
        <taxon>Neoptera</taxon>
        <taxon>Paraneoptera</taxon>
        <taxon>Psocodea</taxon>
        <taxon>Troctomorpha</taxon>
        <taxon>Phthiraptera</taxon>
        <taxon>Amblycera</taxon>
        <taxon>Menoponidae</taxon>
        <taxon>Menopon</taxon>
    </lineage>
</organism>
<keyword evidence="5" id="KW-0175">Coiled coil</keyword>
<evidence type="ECO:0000256" key="2">
    <source>
        <dbReference type="ARBA" id="ARBA00022741"/>
    </source>
</evidence>
<accession>A0AAW2IEC3</accession>
<reference evidence="8" key="1">
    <citation type="journal article" date="2024" name="Gigascience">
        <title>Chromosome-level genome of the poultry shaft louse Menopon gallinae provides insight into the host-switching and adaptive evolution of parasitic lice.</title>
        <authorList>
            <person name="Xu Y."/>
            <person name="Ma L."/>
            <person name="Liu S."/>
            <person name="Liang Y."/>
            <person name="Liu Q."/>
            <person name="He Z."/>
            <person name="Tian L."/>
            <person name="Duan Y."/>
            <person name="Cai W."/>
            <person name="Li H."/>
            <person name="Song F."/>
        </authorList>
    </citation>
    <scope>NUCLEOTIDE SEQUENCE</scope>
    <source>
        <strain evidence="8">Cailab_2023a</strain>
    </source>
</reference>
<dbReference type="SUPFAM" id="SSF52540">
    <property type="entry name" value="P-loop containing nucleoside triphosphate hydrolases"/>
    <property type="match status" value="1"/>
</dbReference>
<dbReference type="Pfam" id="PF08701">
    <property type="entry name" value="GN3L_Grn1"/>
    <property type="match status" value="1"/>
</dbReference>
<evidence type="ECO:0000256" key="1">
    <source>
        <dbReference type="ARBA" id="ARBA00004123"/>
    </source>
</evidence>
<keyword evidence="2" id="KW-0547">Nucleotide-binding</keyword>
<dbReference type="InterPro" id="IPR023179">
    <property type="entry name" value="GTP-bd_ortho_bundle_sf"/>
</dbReference>
<evidence type="ECO:0000313" key="8">
    <source>
        <dbReference type="EMBL" id="KAL0280595.1"/>
    </source>
</evidence>
<feature type="domain" description="CP-type G" evidence="7">
    <location>
        <begin position="131"/>
        <end position="313"/>
    </location>
</feature>
<feature type="region of interest" description="Disordered" evidence="6">
    <location>
        <begin position="446"/>
        <end position="481"/>
    </location>
</feature>
<name>A0AAW2IEC3_9NEOP</name>
<feature type="compositionally biased region" description="Low complexity" evidence="6">
    <location>
        <begin position="451"/>
        <end position="461"/>
    </location>
</feature>
<dbReference type="GO" id="GO:0005525">
    <property type="term" value="F:GTP binding"/>
    <property type="evidence" value="ECO:0007669"/>
    <property type="project" value="UniProtKB-KW"/>
</dbReference>
<dbReference type="PRINTS" id="PR00326">
    <property type="entry name" value="GTP1OBG"/>
</dbReference>
<protein>
    <recommendedName>
        <fullName evidence="7">CP-type G domain-containing protein</fullName>
    </recommendedName>
</protein>
<sequence length="525" mass="59244">MANFCLKKPSKRMTCRKKYKIAKKIREYNRKKRKESKKLMNKPLKKLIHVPNICPFKEEILKDAAEYKKQKQIEQQKARKLLLEAKKEKPTSIQELVDTAQNKQVEHEQINKTDDDIVVRKDSNGQRKSYYREFQKVVASADVILEVVDARDPLGTRCPAVEQCVRQAGDVKRLVLVLNKADLVPREILDKWIKFLRMSVPAIPFKSSTQAQNRKLGRMKMKKNVDVGSNSVCIGAEGLTSLLANYCRNKGIKTSIRVGVVGLPNVGKSSLINSLKRSKSCKVGAVPGVTRSLQEVQLDTKIKLLDSPGLALASSTDPHAALKNSVLSADSIEPAEMIIARANKEQLMEMYLLPSFNNHSEFLLALAKRYGRYKRGGVADLNAAAKILVDDWNRGKISYYVQPPEVESSHIISSTIVSCPSEVAEFDLDKYDKEVKIEMPMDIDMSETGTVSSKGGEVVVSSKKRKKKMSKEEVEKKKEDSLMKMEGNMRLNKINKLKMKKKRKQKARNERAAEQLADTIANVQL</sequence>
<proteinExistence type="predicted"/>
<keyword evidence="3" id="KW-0342">GTP-binding</keyword>
<dbReference type="Gene3D" id="3.40.50.300">
    <property type="entry name" value="P-loop containing nucleotide triphosphate hydrolases"/>
    <property type="match status" value="1"/>
</dbReference>
<evidence type="ECO:0000259" key="7">
    <source>
        <dbReference type="PROSITE" id="PS51721"/>
    </source>
</evidence>
<dbReference type="CDD" id="cd04178">
    <property type="entry name" value="Nucleostemin_like"/>
    <property type="match status" value="1"/>
</dbReference>
<gene>
    <name evidence="8" type="ORF">PYX00_001844</name>
</gene>
<evidence type="ECO:0000256" key="4">
    <source>
        <dbReference type="ARBA" id="ARBA00023242"/>
    </source>
</evidence>
<dbReference type="FunFam" id="3.40.50.300:FF:000493">
    <property type="entry name" value="Guanine nucleotide-binding protein-like 3-like protein"/>
    <property type="match status" value="1"/>
</dbReference>
<keyword evidence="4" id="KW-0539">Nucleus</keyword>
<feature type="coiled-coil region" evidence="5">
    <location>
        <begin position="57"/>
        <end position="113"/>
    </location>
</feature>
<dbReference type="InterPro" id="IPR030378">
    <property type="entry name" value="G_CP_dom"/>
</dbReference>
<dbReference type="PROSITE" id="PS51721">
    <property type="entry name" value="G_CP"/>
    <property type="match status" value="1"/>
</dbReference>
<evidence type="ECO:0000256" key="3">
    <source>
        <dbReference type="ARBA" id="ARBA00023134"/>
    </source>
</evidence>
<feature type="region of interest" description="Disordered" evidence="6">
    <location>
        <begin position="498"/>
        <end position="525"/>
    </location>
</feature>
<dbReference type="GO" id="GO:0005730">
    <property type="term" value="C:nucleolus"/>
    <property type="evidence" value="ECO:0007669"/>
    <property type="project" value="TreeGrafter"/>
</dbReference>
<dbReference type="InterPro" id="IPR050755">
    <property type="entry name" value="TRAFAC_YlqF/YawG_RiboMat"/>
</dbReference>
<comment type="subcellular location">
    <subcellularLocation>
        <location evidence="1">Nucleus</location>
    </subcellularLocation>
</comment>
<dbReference type="EMBL" id="JARGDH010000001">
    <property type="protein sequence ID" value="KAL0280595.1"/>
    <property type="molecule type" value="Genomic_DNA"/>
</dbReference>
<dbReference type="Gene3D" id="1.10.1580.10">
    <property type="match status" value="1"/>
</dbReference>
<evidence type="ECO:0000256" key="5">
    <source>
        <dbReference type="SAM" id="Coils"/>
    </source>
</evidence>
<dbReference type="AlphaFoldDB" id="A0AAW2IEC3"/>
<comment type="caution">
    <text evidence="8">The sequence shown here is derived from an EMBL/GenBank/DDBJ whole genome shotgun (WGS) entry which is preliminary data.</text>
</comment>
<dbReference type="PANTHER" id="PTHR11089:SF30">
    <property type="entry name" value="GUANINE NUCLEOTIDE-BINDING PROTEIN-LIKE 3 HOMOLOG"/>
    <property type="match status" value="1"/>
</dbReference>
<feature type="compositionally biased region" description="Basic and acidic residues" evidence="6">
    <location>
        <begin position="470"/>
        <end position="481"/>
    </location>
</feature>
<dbReference type="PANTHER" id="PTHR11089">
    <property type="entry name" value="GTP-BINDING PROTEIN-RELATED"/>
    <property type="match status" value="1"/>
</dbReference>